<dbReference type="Pfam" id="PF00015">
    <property type="entry name" value="MCPsignal"/>
    <property type="match status" value="1"/>
</dbReference>
<comment type="subcellular location">
    <subcellularLocation>
        <location evidence="1">Membrane</location>
        <topology evidence="1">Multi-pass membrane protein</topology>
    </subcellularLocation>
</comment>
<keyword evidence="4 9" id="KW-0472">Membrane</keyword>
<dbReference type="EMBL" id="JAFEUM010000002">
    <property type="protein sequence ID" value="MBM7036420.1"/>
    <property type="molecule type" value="Genomic_DNA"/>
</dbReference>
<evidence type="ECO:0000256" key="5">
    <source>
        <dbReference type="ARBA" id="ARBA00023224"/>
    </source>
</evidence>
<dbReference type="Proteomes" id="UP000809621">
    <property type="component" value="Unassembled WGS sequence"/>
</dbReference>
<evidence type="ECO:0000313" key="12">
    <source>
        <dbReference type="EMBL" id="MBM7036420.1"/>
    </source>
</evidence>
<dbReference type="PANTHER" id="PTHR32089">
    <property type="entry name" value="METHYL-ACCEPTING CHEMOTAXIS PROTEIN MCPB"/>
    <property type="match status" value="1"/>
</dbReference>
<feature type="transmembrane region" description="Helical" evidence="9">
    <location>
        <begin position="136"/>
        <end position="162"/>
    </location>
</feature>
<dbReference type="CDD" id="cd11386">
    <property type="entry name" value="MCP_signal"/>
    <property type="match status" value="1"/>
</dbReference>
<dbReference type="PROSITE" id="PS50885">
    <property type="entry name" value="HAMP"/>
    <property type="match status" value="1"/>
</dbReference>
<comment type="caution">
    <text evidence="12">The sequence shown here is derived from an EMBL/GenBank/DDBJ whole genome shotgun (WGS) entry which is preliminary data.</text>
</comment>
<dbReference type="InterPro" id="IPR004089">
    <property type="entry name" value="MCPsignal_dom"/>
</dbReference>
<evidence type="ECO:0000259" key="10">
    <source>
        <dbReference type="PROSITE" id="PS50111"/>
    </source>
</evidence>
<dbReference type="Pfam" id="PF00672">
    <property type="entry name" value="HAMP"/>
    <property type="match status" value="1"/>
</dbReference>
<keyword evidence="8" id="KW-0175">Coiled coil</keyword>
<evidence type="ECO:0000256" key="4">
    <source>
        <dbReference type="ARBA" id="ARBA00023136"/>
    </source>
</evidence>
<evidence type="ECO:0000256" key="3">
    <source>
        <dbReference type="ARBA" id="ARBA00022989"/>
    </source>
</evidence>
<feature type="domain" description="HAMP" evidence="11">
    <location>
        <begin position="160"/>
        <end position="214"/>
    </location>
</feature>
<dbReference type="PROSITE" id="PS50111">
    <property type="entry name" value="CHEMOTAXIS_TRANSDUC_2"/>
    <property type="match status" value="1"/>
</dbReference>
<accession>A0ABS2HFV3</accession>
<evidence type="ECO:0000256" key="8">
    <source>
        <dbReference type="SAM" id="Coils"/>
    </source>
</evidence>
<evidence type="ECO:0000259" key="11">
    <source>
        <dbReference type="PROSITE" id="PS50885"/>
    </source>
</evidence>
<dbReference type="SUPFAM" id="SSF58104">
    <property type="entry name" value="Methyl-accepting chemotaxis protein (MCP) signaling domain"/>
    <property type="match status" value="1"/>
</dbReference>
<dbReference type="RefSeq" id="WP_205157978.1">
    <property type="nucleotide sequence ID" value="NZ_JAFEUM010000002.1"/>
</dbReference>
<evidence type="ECO:0000256" key="1">
    <source>
        <dbReference type="ARBA" id="ARBA00004141"/>
    </source>
</evidence>
<evidence type="ECO:0000256" key="6">
    <source>
        <dbReference type="ARBA" id="ARBA00029447"/>
    </source>
</evidence>
<reference evidence="12 13" key="1">
    <citation type="submission" date="2021-02" db="EMBL/GenBank/DDBJ databases">
        <authorList>
            <person name="Park J.-S."/>
        </authorList>
    </citation>
    <scope>NUCLEOTIDE SEQUENCE [LARGE SCALE GENOMIC DNA]</scope>
    <source>
        <strain evidence="12 13">188UL20-2</strain>
    </source>
</reference>
<dbReference type="Gene3D" id="1.10.287.950">
    <property type="entry name" value="Methyl-accepting chemotaxis protein"/>
    <property type="match status" value="1"/>
</dbReference>
<gene>
    <name evidence="12" type="ORF">JQC93_08370</name>
</gene>
<keyword evidence="5 7" id="KW-0807">Transducer</keyword>
<dbReference type="SMART" id="SM00283">
    <property type="entry name" value="MA"/>
    <property type="match status" value="1"/>
</dbReference>
<feature type="domain" description="Methyl-accepting transducer" evidence="10">
    <location>
        <begin position="219"/>
        <end position="455"/>
    </location>
</feature>
<dbReference type="PANTHER" id="PTHR32089:SF119">
    <property type="entry name" value="METHYL-ACCEPTING CHEMOTAXIS PROTEIN CTPL"/>
    <property type="match status" value="1"/>
</dbReference>
<organism evidence="12 13">
    <name type="scientific">Vibrio ulleungensis</name>
    <dbReference type="NCBI Taxonomy" id="2807619"/>
    <lineage>
        <taxon>Bacteria</taxon>
        <taxon>Pseudomonadati</taxon>
        <taxon>Pseudomonadota</taxon>
        <taxon>Gammaproteobacteria</taxon>
        <taxon>Vibrionales</taxon>
        <taxon>Vibrionaceae</taxon>
        <taxon>Vibrio</taxon>
    </lineage>
</organism>
<feature type="transmembrane region" description="Helical" evidence="9">
    <location>
        <begin position="6"/>
        <end position="30"/>
    </location>
</feature>
<dbReference type="InterPro" id="IPR003660">
    <property type="entry name" value="HAMP_dom"/>
</dbReference>
<evidence type="ECO:0000256" key="2">
    <source>
        <dbReference type="ARBA" id="ARBA00022692"/>
    </source>
</evidence>
<dbReference type="CDD" id="cd06225">
    <property type="entry name" value="HAMP"/>
    <property type="match status" value="1"/>
</dbReference>
<dbReference type="SMART" id="SM00304">
    <property type="entry name" value="HAMP"/>
    <property type="match status" value="1"/>
</dbReference>
<evidence type="ECO:0000256" key="9">
    <source>
        <dbReference type="SAM" id="Phobius"/>
    </source>
</evidence>
<keyword evidence="3 9" id="KW-1133">Transmembrane helix</keyword>
<name>A0ABS2HFV3_9VIBR</name>
<keyword evidence="2 9" id="KW-0812">Transmembrane</keyword>
<keyword evidence="13" id="KW-1185">Reference proteome</keyword>
<feature type="coiled-coil region" evidence="8">
    <location>
        <begin position="209"/>
        <end position="236"/>
    </location>
</feature>
<evidence type="ECO:0000256" key="7">
    <source>
        <dbReference type="PROSITE-ProRule" id="PRU00284"/>
    </source>
</evidence>
<sequence>MKSINSKFLSIIAVLIVCVGFLAGGFDYYLSSTKLNEQFTHDKAVVEQQMETVFGEPVFVFDIPMIEAIVDSFANDEMIAAITVQDHRGKVLADKTTNRNQDVSSVIELQWDGKSIGSVNVLYSRQMIVQAMSDNLTSVVVSMLVLMAAIGAMTTLVVRYVVTAPLNELNGVLSDIAQGGGDLTARIPVKTKDEIGQLATNFNSFIDTVQEIISDVANASNKLEEVSEQVRIIKDKTIASTESQSQLTDTSVENMRQLDIATKEIANNTESTVAITHKAVGVSTESRGSINNNIANISSLVENLEQTAGEVSSLKQASDNIGSVLDVIKGIAEQTNLLALNAAIEAARAGESGRGFAVVADEVRALASKTHESTTEIESIIEELQAQAEASYQSTQSSKSKVADTIESAQATSHSLDEITDEMNAINDMIHLIASATEEQANVTQTVNSDMEQLNSSAVNLTSDSRQLEEATDNLLAVGQQMVSQIRRFKY</sequence>
<proteinExistence type="inferred from homology"/>
<comment type="similarity">
    <text evidence="6">Belongs to the methyl-accepting chemotaxis (MCP) protein family.</text>
</comment>
<protein>
    <submittedName>
        <fullName evidence="12">Methyl-accepting chemotaxis protein</fullName>
    </submittedName>
</protein>
<evidence type="ECO:0000313" key="13">
    <source>
        <dbReference type="Proteomes" id="UP000809621"/>
    </source>
</evidence>